<gene>
    <name evidence="1" type="ORF">M569_10352</name>
</gene>
<proteinExistence type="predicted"/>
<accession>S8DN53</accession>
<evidence type="ECO:0000313" key="2">
    <source>
        <dbReference type="Proteomes" id="UP000015453"/>
    </source>
</evidence>
<evidence type="ECO:0008006" key="3">
    <source>
        <dbReference type="Google" id="ProtNLM"/>
    </source>
</evidence>
<dbReference type="PANTHER" id="PTHR36886:SF8">
    <property type="entry name" value="ZINC FINGER CCCH DOMAIN-CONTAINING PROTEIN 38"/>
    <property type="match status" value="1"/>
</dbReference>
<dbReference type="EMBL" id="AUSU01004826">
    <property type="protein sequence ID" value="EPS64428.1"/>
    <property type="molecule type" value="Genomic_DNA"/>
</dbReference>
<reference evidence="1 2" key="1">
    <citation type="journal article" date="2013" name="BMC Genomics">
        <title>The miniature genome of a carnivorous plant Genlisea aurea contains a low number of genes and short non-coding sequences.</title>
        <authorList>
            <person name="Leushkin E.V."/>
            <person name="Sutormin R.A."/>
            <person name="Nabieva E.R."/>
            <person name="Penin A.A."/>
            <person name="Kondrashov A.S."/>
            <person name="Logacheva M.D."/>
        </authorList>
    </citation>
    <scope>NUCLEOTIDE SEQUENCE [LARGE SCALE GENOMIC DNA]</scope>
</reference>
<name>S8DN53_9LAMI</name>
<keyword evidence="2" id="KW-1185">Reference proteome</keyword>
<comment type="caution">
    <text evidence="1">The sequence shown here is derived from an EMBL/GenBank/DDBJ whole genome shotgun (WGS) entry which is preliminary data.</text>
</comment>
<dbReference type="InterPro" id="IPR052650">
    <property type="entry name" value="Zinc_finger_CCCH"/>
</dbReference>
<dbReference type="PANTHER" id="PTHR36886">
    <property type="entry name" value="PROTEIN FRIGIDA-ESSENTIAL 1"/>
    <property type="match status" value="1"/>
</dbReference>
<dbReference type="AlphaFoldDB" id="S8DN53"/>
<protein>
    <recommendedName>
        <fullName evidence="3">Set2 Rpb1 interacting domain-containing protein</fullName>
    </recommendedName>
</protein>
<dbReference type="Proteomes" id="UP000015453">
    <property type="component" value="Unassembled WGS sequence"/>
</dbReference>
<dbReference type="OrthoDB" id="1935339at2759"/>
<feature type="non-terminal residue" evidence="1">
    <location>
        <position position="1"/>
    </location>
</feature>
<organism evidence="1 2">
    <name type="scientific">Genlisea aurea</name>
    <dbReference type="NCBI Taxonomy" id="192259"/>
    <lineage>
        <taxon>Eukaryota</taxon>
        <taxon>Viridiplantae</taxon>
        <taxon>Streptophyta</taxon>
        <taxon>Embryophyta</taxon>
        <taxon>Tracheophyta</taxon>
        <taxon>Spermatophyta</taxon>
        <taxon>Magnoliopsida</taxon>
        <taxon>eudicotyledons</taxon>
        <taxon>Gunneridae</taxon>
        <taxon>Pentapetalae</taxon>
        <taxon>asterids</taxon>
        <taxon>lamiids</taxon>
        <taxon>Lamiales</taxon>
        <taxon>Lentibulariaceae</taxon>
        <taxon>Genlisea</taxon>
    </lineage>
</organism>
<sequence length="87" mass="10066">DKSLRLFKNSLIDLVKDLLKPTWKEGRMSREVHKTVVKKVVDKITGTIRTDHIPKTQDKVDHYLKHSKTKISKLVQAYVGRNLKKGS</sequence>
<evidence type="ECO:0000313" key="1">
    <source>
        <dbReference type="EMBL" id="EPS64428.1"/>
    </source>
</evidence>